<dbReference type="Proteomes" id="UP001501777">
    <property type="component" value="Unassembled WGS sequence"/>
</dbReference>
<evidence type="ECO:0000313" key="1">
    <source>
        <dbReference type="EMBL" id="GAA2510037.1"/>
    </source>
</evidence>
<comment type="caution">
    <text evidence="1">The sequence shown here is derived from an EMBL/GenBank/DDBJ whole genome shotgun (WGS) entry which is preliminary data.</text>
</comment>
<name>A0ABP6AAQ8_STRLO</name>
<keyword evidence="2" id="KW-1185">Reference proteome</keyword>
<evidence type="ECO:0000313" key="2">
    <source>
        <dbReference type="Proteomes" id="UP001501777"/>
    </source>
</evidence>
<accession>A0ABP6AAQ8</accession>
<gene>
    <name evidence="1" type="ORF">GCM10010276_65400</name>
</gene>
<dbReference type="EMBL" id="BAAASG010000016">
    <property type="protein sequence ID" value="GAA2510037.1"/>
    <property type="molecule type" value="Genomic_DNA"/>
</dbReference>
<dbReference type="PROSITE" id="PS51257">
    <property type="entry name" value="PROKAR_LIPOPROTEIN"/>
    <property type="match status" value="1"/>
</dbReference>
<proteinExistence type="predicted"/>
<organism evidence="1 2">
    <name type="scientific">Streptomyces longisporus</name>
    <dbReference type="NCBI Taxonomy" id="1948"/>
    <lineage>
        <taxon>Bacteria</taxon>
        <taxon>Bacillati</taxon>
        <taxon>Actinomycetota</taxon>
        <taxon>Actinomycetes</taxon>
        <taxon>Kitasatosporales</taxon>
        <taxon>Streptomycetaceae</taxon>
        <taxon>Streptomyces</taxon>
    </lineage>
</organism>
<sequence length="264" mass="26546">MRAGATAAVSVLSLALITGCGGNADDSRGSGSKDSASSSTAAAKALSAAELNKLIISGADLDGYDVKSADTGGKFAASKDQVKVADAKCAPLAYVLTGFAPGDTSAYVNRMATEKSDKPTPTGTSDKDLDAAMNGLQDVLESKLTIVSLSSYDGGGAQDTMKSVSDAVSGCANGFTVSAKGQDTQKFTKVAEEKSSGSGDESVAFAVTGKTEGDTTTVHAEVVRHGSTVATYYSISLAALAGKQDKYGVPAEIVKAQATKLAQS</sequence>
<reference evidence="2" key="1">
    <citation type="journal article" date="2019" name="Int. J. Syst. Evol. Microbiol.">
        <title>The Global Catalogue of Microorganisms (GCM) 10K type strain sequencing project: providing services to taxonomists for standard genome sequencing and annotation.</title>
        <authorList>
            <consortium name="The Broad Institute Genomics Platform"/>
            <consortium name="The Broad Institute Genome Sequencing Center for Infectious Disease"/>
            <person name="Wu L."/>
            <person name="Ma J."/>
        </authorList>
    </citation>
    <scope>NUCLEOTIDE SEQUENCE [LARGE SCALE GENOMIC DNA]</scope>
    <source>
        <strain evidence="2">JCM 4395</strain>
    </source>
</reference>
<keyword evidence="1" id="KW-0449">Lipoprotein</keyword>
<protein>
    <submittedName>
        <fullName evidence="1">Lipoprotein</fullName>
    </submittedName>
</protein>